<name>A0A8J7LW81_9BACT</name>
<reference evidence="2" key="1">
    <citation type="submission" date="2020-12" db="EMBL/GenBank/DDBJ databases">
        <title>Geomonas sp. Red875, isolated from river sediment.</title>
        <authorList>
            <person name="Xu Z."/>
            <person name="Zhang Z."/>
            <person name="Masuda Y."/>
            <person name="Itoh H."/>
            <person name="Senoo K."/>
        </authorList>
    </citation>
    <scope>NUCLEOTIDE SEQUENCE</scope>
    <source>
        <strain evidence="2">Red875</strain>
    </source>
</reference>
<dbReference type="Pfam" id="PF02525">
    <property type="entry name" value="Flavodoxin_2"/>
    <property type="match status" value="1"/>
</dbReference>
<organism evidence="2 3">
    <name type="scientific">Geomesophilobacter sediminis</name>
    <dbReference type="NCBI Taxonomy" id="2798584"/>
    <lineage>
        <taxon>Bacteria</taxon>
        <taxon>Pseudomonadati</taxon>
        <taxon>Thermodesulfobacteriota</taxon>
        <taxon>Desulfuromonadia</taxon>
        <taxon>Geobacterales</taxon>
        <taxon>Geobacteraceae</taxon>
        <taxon>Geomesophilobacter</taxon>
    </lineage>
</organism>
<comment type="caution">
    <text evidence="2">The sequence shown here is derived from an EMBL/GenBank/DDBJ whole genome shotgun (WGS) entry which is preliminary data.</text>
</comment>
<feature type="domain" description="Flavodoxin-like fold" evidence="1">
    <location>
        <begin position="1"/>
        <end position="131"/>
    </location>
</feature>
<dbReference type="SUPFAM" id="SSF52218">
    <property type="entry name" value="Flavoproteins"/>
    <property type="match status" value="1"/>
</dbReference>
<sequence>MNLTAINGSPRGAKSNTAILLQHFLAGFAGSNGHSHRLIHLKTEGGADLAADCFDGSDVVLLGFPLYADAMPGIVKELIERWGRYRGAGNHPILIFLVQSGFPEGSHTRNLVPYLEKLSRRLGCDYRGTIRKGGVEGIRVQPSFMTRRLFDRMRQLGAGFGRWRTLDDGLLEELAGAESQNRFGRLTVNKMSELLFWNPALKRNGAYELRHAKPYAPQESP</sequence>
<dbReference type="EMBL" id="JAEMHM010000009">
    <property type="protein sequence ID" value="MBJ6725500.1"/>
    <property type="molecule type" value="Genomic_DNA"/>
</dbReference>
<dbReference type="Proteomes" id="UP000636888">
    <property type="component" value="Unassembled WGS sequence"/>
</dbReference>
<dbReference type="AlphaFoldDB" id="A0A8J7LW81"/>
<protein>
    <submittedName>
        <fullName evidence="2">NAD(P)H-dependent oxidoreductase</fullName>
    </submittedName>
</protein>
<accession>A0A8J7LW81</accession>
<dbReference type="InterPro" id="IPR003680">
    <property type="entry name" value="Flavodoxin_fold"/>
</dbReference>
<keyword evidence="3" id="KW-1185">Reference proteome</keyword>
<evidence type="ECO:0000313" key="3">
    <source>
        <dbReference type="Proteomes" id="UP000636888"/>
    </source>
</evidence>
<dbReference type="Gene3D" id="3.40.50.360">
    <property type="match status" value="1"/>
</dbReference>
<gene>
    <name evidence="2" type="ORF">JFN93_12340</name>
</gene>
<evidence type="ECO:0000259" key="1">
    <source>
        <dbReference type="Pfam" id="PF02525"/>
    </source>
</evidence>
<dbReference type="InterPro" id="IPR029039">
    <property type="entry name" value="Flavoprotein-like_sf"/>
</dbReference>
<dbReference type="RefSeq" id="WP_199384391.1">
    <property type="nucleotide sequence ID" value="NZ_JAEMHM010000009.1"/>
</dbReference>
<evidence type="ECO:0000313" key="2">
    <source>
        <dbReference type="EMBL" id="MBJ6725500.1"/>
    </source>
</evidence>
<proteinExistence type="predicted"/>